<evidence type="ECO:0008006" key="4">
    <source>
        <dbReference type="Google" id="ProtNLM"/>
    </source>
</evidence>
<comment type="caution">
    <text evidence="2">The sequence shown here is derived from an EMBL/GenBank/DDBJ whole genome shotgun (WGS) entry which is preliminary data.</text>
</comment>
<accession>A0AAD4AIR1</accession>
<reference evidence="2" key="2">
    <citation type="submission" date="2015-03" db="EMBL/GenBank/DDBJ databases">
        <title>Genome sequence of Pseudoalteromonas citrea.</title>
        <authorList>
            <person name="Xie B.-B."/>
            <person name="Rong J.-C."/>
            <person name="Qin Q.-L."/>
            <person name="Zhang Y.-Z."/>
        </authorList>
    </citation>
    <scope>NUCLEOTIDE SEQUENCE</scope>
    <source>
        <strain evidence="2">DSM 8771</strain>
    </source>
</reference>
<name>A0AAD4AIR1_9GAMM</name>
<feature type="transmembrane region" description="Helical" evidence="1">
    <location>
        <begin position="6"/>
        <end position="22"/>
    </location>
</feature>
<keyword evidence="1" id="KW-0472">Membrane</keyword>
<gene>
    <name evidence="2" type="ORF">PCIT_a4282</name>
</gene>
<evidence type="ECO:0000256" key="1">
    <source>
        <dbReference type="SAM" id="Phobius"/>
    </source>
</evidence>
<evidence type="ECO:0000313" key="2">
    <source>
        <dbReference type="EMBL" id="KAF7771221.1"/>
    </source>
</evidence>
<proteinExistence type="predicted"/>
<keyword evidence="1" id="KW-1133">Transmembrane helix</keyword>
<feature type="transmembrane region" description="Helical" evidence="1">
    <location>
        <begin position="115"/>
        <end position="133"/>
    </location>
</feature>
<dbReference type="EMBL" id="AHBZ03000017">
    <property type="protein sequence ID" value="KAF7771221.1"/>
    <property type="molecule type" value="Genomic_DNA"/>
</dbReference>
<protein>
    <recommendedName>
        <fullName evidence="4">DUF3592 domain-containing protein</fullName>
    </recommendedName>
</protein>
<dbReference type="AlphaFoldDB" id="A0AAD4AIR1"/>
<dbReference type="RefSeq" id="WP_010363319.1">
    <property type="nucleotide sequence ID" value="NZ_AHBZ03000017.1"/>
</dbReference>
<reference evidence="2" key="1">
    <citation type="journal article" date="2012" name="J. Bacteriol.">
        <title>Genome sequences of type strains of seven species of the marine bacterium Pseudoalteromonas.</title>
        <authorList>
            <person name="Xie B.B."/>
            <person name="Shu Y.L."/>
            <person name="Qin Q.L."/>
            <person name="Rong J.C."/>
            <person name="Zhang X.Y."/>
            <person name="Chen X.L."/>
            <person name="Shi M."/>
            <person name="He H.L."/>
            <person name="Zhou B.C."/>
            <person name="Zhang Y.Z."/>
        </authorList>
    </citation>
    <scope>NUCLEOTIDE SEQUENCE</scope>
    <source>
        <strain evidence="2">DSM 8771</strain>
    </source>
</reference>
<organism evidence="2 3">
    <name type="scientific">Pseudoalteromonas citrea</name>
    <dbReference type="NCBI Taxonomy" id="43655"/>
    <lineage>
        <taxon>Bacteria</taxon>
        <taxon>Pseudomonadati</taxon>
        <taxon>Pseudomonadota</taxon>
        <taxon>Gammaproteobacteria</taxon>
        <taxon>Alteromonadales</taxon>
        <taxon>Pseudoalteromonadaceae</taxon>
        <taxon>Pseudoalteromonas</taxon>
    </lineage>
</organism>
<dbReference type="Proteomes" id="UP000016487">
    <property type="component" value="Unassembled WGS sequence"/>
</dbReference>
<keyword evidence="1" id="KW-0812">Transmembrane</keyword>
<evidence type="ECO:0000313" key="3">
    <source>
        <dbReference type="Proteomes" id="UP000016487"/>
    </source>
</evidence>
<sequence>MNWLLMLVVAMLFLTSLVLWQGKKKRLNKRVWRQVQVINLVTVKQHKAGPIELLGESSLLVEFMFLGQLHSCQTGYRQQLIQSFNSNAPTFILIDPNNPSQCYYNACQQTKYARLWVLVSFATLACFALSHILPKI</sequence>